<dbReference type="PANTHER" id="PTHR13285">
    <property type="entry name" value="ACYLTRANSFERASE"/>
    <property type="match status" value="1"/>
</dbReference>
<protein>
    <recommendedName>
        <fullName evidence="8">MBOAT family protein</fullName>
    </recommendedName>
</protein>
<dbReference type="InterPro" id="IPR004299">
    <property type="entry name" value="MBOAT_fam"/>
</dbReference>
<comment type="subcellular location">
    <subcellularLocation>
        <location evidence="1">Membrane</location>
        <topology evidence="1">Multi-pass membrane protein</topology>
    </subcellularLocation>
</comment>
<accession>A0A7C9BWB6</accession>
<evidence type="ECO:0000313" key="6">
    <source>
        <dbReference type="EMBL" id="MPR37439.1"/>
    </source>
</evidence>
<keyword evidence="2 5" id="KW-0812">Transmembrane</keyword>
<gene>
    <name evidence="6" type="ORF">GBK04_29955</name>
</gene>
<evidence type="ECO:0000256" key="1">
    <source>
        <dbReference type="ARBA" id="ARBA00004141"/>
    </source>
</evidence>
<dbReference type="Proteomes" id="UP000479293">
    <property type="component" value="Unassembled WGS sequence"/>
</dbReference>
<dbReference type="EMBL" id="WHLY01000004">
    <property type="protein sequence ID" value="MPR37439.1"/>
    <property type="molecule type" value="Genomic_DNA"/>
</dbReference>
<dbReference type="GO" id="GO:0016746">
    <property type="term" value="F:acyltransferase activity"/>
    <property type="evidence" value="ECO:0007669"/>
    <property type="project" value="TreeGrafter"/>
</dbReference>
<proteinExistence type="predicted"/>
<keyword evidence="4 5" id="KW-0472">Membrane</keyword>
<dbReference type="RefSeq" id="WP_152766931.1">
    <property type="nucleotide sequence ID" value="NZ_WHLY01000004.1"/>
</dbReference>
<evidence type="ECO:0000256" key="4">
    <source>
        <dbReference type="ARBA" id="ARBA00023136"/>
    </source>
</evidence>
<evidence type="ECO:0000256" key="5">
    <source>
        <dbReference type="SAM" id="Phobius"/>
    </source>
</evidence>
<evidence type="ECO:0008006" key="8">
    <source>
        <dbReference type="Google" id="ProtNLM"/>
    </source>
</evidence>
<name>A0A7C9BWB6_9BACT</name>
<comment type="caution">
    <text evidence="6">The sequence shown here is derived from an EMBL/GenBank/DDBJ whole genome shotgun (WGS) entry which is preliminary data.</text>
</comment>
<keyword evidence="7" id="KW-1185">Reference proteome</keyword>
<reference evidence="6 7" key="1">
    <citation type="submission" date="2019-10" db="EMBL/GenBank/DDBJ databases">
        <title>Draft Genome Sequence of Cytophagaceae sp. SJW1-29.</title>
        <authorList>
            <person name="Choi A."/>
        </authorList>
    </citation>
    <scope>NUCLEOTIDE SEQUENCE [LARGE SCALE GENOMIC DNA]</scope>
    <source>
        <strain evidence="6 7">SJW1-29</strain>
    </source>
</reference>
<feature type="transmembrane region" description="Helical" evidence="5">
    <location>
        <begin position="76"/>
        <end position="94"/>
    </location>
</feature>
<evidence type="ECO:0000313" key="7">
    <source>
        <dbReference type="Proteomes" id="UP000479293"/>
    </source>
</evidence>
<dbReference type="PANTHER" id="PTHR13285:SF18">
    <property type="entry name" value="PROTEIN-CYSTEINE N-PALMITOYLTRANSFERASE RASP"/>
    <property type="match status" value="1"/>
</dbReference>
<organism evidence="6 7">
    <name type="scientific">Salmonirosea aquatica</name>
    <dbReference type="NCBI Taxonomy" id="2654236"/>
    <lineage>
        <taxon>Bacteria</taxon>
        <taxon>Pseudomonadati</taxon>
        <taxon>Bacteroidota</taxon>
        <taxon>Cytophagia</taxon>
        <taxon>Cytophagales</taxon>
        <taxon>Spirosomataceae</taxon>
        <taxon>Salmonirosea</taxon>
    </lineage>
</organism>
<feature type="transmembrane region" description="Helical" evidence="5">
    <location>
        <begin position="210"/>
        <end position="236"/>
    </location>
</feature>
<dbReference type="AlphaFoldDB" id="A0A7C9BWB6"/>
<dbReference type="InterPro" id="IPR051085">
    <property type="entry name" value="MB_O-acyltransferase"/>
</dbReference>
<keyword evidence="3 5" id="KW-1133">Transmembrane helix</keyword>
<feature type="transmembrane region" description="Helical" evidence="5">
    <location>
        <begin position="101"/>
        <end position="120"/>
    </location>
</feature>
<evidence type="ECO:0000256" key="3">
    <source>
        <dbReference type="ARBA" id="ARBA00022989"/>
    </source>
</evidence>
<dbReference type="Pfam" id="PF03062">
    <property type="entry name" value="MBOAT"/>
    <property type="match status" value="1"/>
</dbReference>
<sequence>MDLFSAEYILFLLPAKVLIYCILPGKWRRHWLTLISLLFLGSFGLLSTAVALTVSLITYGASIRIASSTTTHTKKVWSLTGISSIVSLLLFSRIIEGDQGFGNWALVGLSYYGLMSIAYLADVYSGKTAVAVNYFTMALYTIYFPHLIAGPISQPADLLPQFQRLPLPSRKTVAVALKQILYGLFCKLVLADRMGILVDPVLDNDGGSNFWLYVSASFGYSIQIYFDFAGYSFLVVGISRLFGLSIINNVNRPYLATTTKEFWKRWHISLTDWLRRYLYIPLGGAGTAGYFL</sequence>
<feature type="transmembrane region" description="Helical" evidence="5">
    <location>
        <begin position="35"/>
        <end position="56"/>
    </location>
</feature>
<evidence type="ECO:0000256" key="2">
    <source>
        <dbReference type="ARBA" id="ARBA00022692"/>
    </source>
</evidence>
<feature type="transmembrane region" description="Helical" evidence="5">
    <location>
        <begin position="132"/>
        <end position="152"/>
    </location>
</feature>
<dbReference type="GO" id="GO:0016020">
    <property type="term" value="C:membrane"/>
    <property type="evidence" value="ECO:0007669"/>
    <property type="project" value="UniProtKB-SubCell"/>
</dbReference>
<feature type="transmembrane region" description="Helical" evidence="5">
    <location>
        <begin position="6"/>
        <end position="23"/>
    </location>
</feature>